<dbReference type="InterPro" id="IPR011779">
    <property type="entry name" value="SO4_adenylTrfase_lsu"/>
</dbReference>
<dbReference type="InterPro" id="IPR009001">
    <property type="entry name" value="Transl_elong_EF1A/Init_IF2_C"/>
</dbReference>
<dbReference type="InterPro" id="IPR041757">
    <property type="entry name" value="CysN_GTP-bd"/>
</dbReference>
<evidence type="ECO:0000259" key="7">
    <source>
        <dbReference type="PROSITE" id="PS51722"/>
    </source>
</evidence>
<dbReference type="PROSITE" id="PS00301">
    <property type="entry name" value="G_TR_1"/>
    <property type="match status" value="1"/>
</dbReference>
<dbReference type="AlphaFoldDB" id="A0A4R1KAS6"/>
<dbReference type="PROSITE" id="PS51722">
    <property type="entry name" value="G_TR_2"/>
    <property type="match status" value="1"/>
</dbReference>
<dbReference type="GO" id="GO:0006790">
    <property type="term" value="P:sulfur compound metabolic process"/>
    <property type="evidence" value="ECO:0007669"/>
    <property type="project" value="InterPro"/>
</dbReference>
<reference evidence="8 9" key="1">
    <citation type="submission" date="2019-03" db="EMBL/GenBank/DDBJ databases">
        <title>Genomic Encyclopedia of Type Strains, Phase IV (KMG-IV): sequencing the most valuable type-strain genomes for metagenomic binning, comparative biology and taxonomic classification.</title>
        <authorList>
            <person name="Goeker M."/>
        </authorList>
    </citation>
    <scope>NUCLEOTIDE SEQUENCE [LARGE SCALE GENOMIC DNA]</scope>
    <source>
        <strain evidence="8 9">DSM 24984</strain>
    </source>
</reference>
<dbReference type="GO" id="GO:0005524">
    <property type="term" value="F:ATP binding"/>
    <property type="evidence" value="ECO:0007669"/>
    <property type="project" value="UniProtKB-KW"/>
</dbReference>
<dbReference type="Proteomes" id="UP000294614">
    <property type="component" value="Unassembled WGS sequence"/>
</dbReference>
<keyword evidence="6" id="KW-0342">GTP-binding</keyword>
<dbReference type="InterPro" id="IPR054696">
    <property type="entry name" value="GTP-eEF1A_C"/>
</dbReference>
<evidence type="ECO:0000256" key="6">
    <source>
        <dbReference type="ARBA" id="ARBA00023134"/>
    </source>
</evidence>
<dbReference type="PRINTS" id="PR00315">
    <property type="entry name" value="ELONGATNFCT"/>
</dbReference>
<dbReference type="InterPro" id="IPR000795">
    <property type="entry name" value="T_Tr_GTP-bd_dom"/>
</dbReference>
<evidence type="ECO:0000256" key="4">
    <source>
        <dbReference type="ARBA" id="ARBA00022741"/>
    </source>
</evidence>
<dbReference type="EC" id="2.7.7.4" evidence="1"/>
<keyword evidence="9" id="KW-1185">Reference proteome</keyword>
<dbReference type="Pfam" id="PF22594">
    <property type="entry name" value="GTP-eEF1A_C"/>
    <property type="match status" value="1"/>
</dbReference>
<dbReference type="GO" id="GO:0005525">
    <property type="term" value="F:GTP binding"/>
    <property type="evidence" value="ECO:0007669"/>
    <property type="project" value="UniProtKB-KW"/>
</dbReference>
<comment type="caution">
    <text evidence="8">The sequence shown here is derived from an EMBL/GenBank/DDBJ whole genome shotgun (WGS) entry which is preliminary data.</text>
</comment>
<evidence type="ECO:0000256" key="2">
    <source>
        <dbReference type="ARBA" id="ARBA00022679"/>
    </source>
</evidence>
<feature type="domain" description="Tr-type G" evidence="7">
    <location>
        <begin position="1"/>
        <end position="213"/>
    </location>
</feature>
<dbReference type="EMBL" id="SMGG01000004">
    <property type="protein sequence ID" value="TCK61013.1"/>
    <property type="molecule type" value="Genomic_DNA"/>
</dbReference>
<dbReference type="InterPro" id="IPR044139">
    <property type="entry name" value="CysN_NoDQ_III"/>
</dbReference>
<keyword evidence="2 8" id="KW-0808">Transferase</keyword>
<dbReference type="OrthoDB" id="9804504at2"/>
<dbReference type="NCBIfam" id="TIGR02034">
    <property type="entry name" value="CysN"/>
    <property type="match status" value="1"/>
</dbReference>
<dbReference type="InterPro" id="IPR044138">
    <property type="entry name" value="CysN_II"/>
</dbReference>
<dbReference type="Pfam" id="PF00009">
    <property type="entry name" value="GTP_EFTU"/>
    <property type="match status" value="1"/>
</dbReference>
<dbReference type="CDD" id="cd04166">
    <property type="entry name" value="CysN_ATPS"/>
    <property type="match status" value="1"/>
</dbReference>
<dbReference type="InterPro" id="IPR009000">
    <property type="entry name" value="Transl_B-barrel_sf"/>
</dbReference>
<dbReference type="Gene3D" id="2.40.30.10">
    <property type="entry name" value="Translation factors"/>
    <property type="match status" value="2"/>
</dbReference>
<sequence>MNRMNIVITGHVDHGKSTLIGRLLADTNSLPEGKLEAVKSMCAKNARPFEYAFLLDALEDEQKQGITIDSARVFFKSSLREYIIIDAPGHIEFLKNMLTGASRASAAVLLIDAKEGIAENSRRHGLLLSLLGIRQVVVAVNKMDLVNYSKETFDNIVRDYSEYLAGLGITPKHFIPVAAREGDNLKNTSEQMPWYTGETILEALDGFEEDKALHEKPFAMPLQDVYKFTANNDDRRIFAGTVVSGSVSVGDQVTFLPSGKSSRVSSIESFNTPIKYSVSAGEAAGFTLETQIYVKPGEVAVVEGQSDLKTSNLFRANVFWLGNKPFETGKQYKLKLAASKSPVVIEKIEKLIDAQSLDNNDNRTDIKRHEAATVVLRTSNFLAFDTFENNEPLGRFVIIDEYNIAGGGIILESIATETLTKRIYSQQEIELNAYVRKHYPHWECKEISN</sequence>
<evidence type="ECO:0000256" key="1">
    <source>
        <dbReference type="ARBA" id="ARBA00012391"/>
    </source>
</evidence>
<evidence type="ECO:0000313" key="9">
    <source>
        <dbReference type="Proteomes" id="UP000294614"/>
    </source>
</evidence>
<evidence type="ECO:0000313" key="8">
    <source>
        <dbReference type="EMBL" id="TCK61013.1"/>
    </source>
</evidence>
<gene>
    <name evidence="8" type="ORF">C8D98_1895</name>
</gene>
<dbReference type="SUPFAM" id="SSF50465">
    <property type="entry name" value="EF-Tu/eEF-1alpha/eIF2-gamma C-terminal domain"/>
    <property type="match status" value="1"/>
</dbReference>
<dbReference type="CDD" id="cd03695">
    <property type="entry name" value="CysN_NodQ_II"/>
    <property type="match status" value="1"/>
</dbReference>
<dbReference type="GO" id="GO:0003924">
    <property type="term" value="F:GTPase activity"/>
    <property type="evidence" value="ECO:0007669"/>
    <property type="project" value="InterPro"/>
</dbReference>
<dbReference type="InterPro" id="IPR027417">
    <property type="entry name" value="P-loop_NTPase"/>
</dbReference>
<dbReference type="InterPro" id="IPR050100">
    <property type="entry name" value="TRAFAC_GTPase_members"/>
</dbReference>
<name>A0A4R1KAS6_9BACT</name>
<keyword evidence="3 8" id="KW-0548">Nucleotidyltransferase</keyword>
<dbReference type="GO" id="GO:0004781">
    <property type="term" value="F:sulfate adenylyltransferase (ATP) activity"/>
    <property type="evidence" value="ECO:0007669"/>
    <property type="project" value="UniProtKB-EC"/>
</dbReference>
<dbReference type="PANTHER" id="PTHR23115">
    <property type="entry name" value="TRANSLATION FACTOR"/>
    <property type="match status" value="1"/>
</dbReference>
<accession>A0A4R1KAS6</accession>
<evidence type="ECO:0000256" key="3">
    <source>
        <dbReference type="ARBA" id="ARBA00022695"/>
    </source>
</evidence>
<proteinExistence type="predicted"/>
<dbReference type="CDD" id="cd04095">
    <property type="entry name" value="CysN_NoDQ_III"/>
    <property type="match status" value="1"/>
</dbReference>
<dbReference type="InterPro" id="IPR031157">
    <property type="entry name" value="G_TR_CS"/>
</dbReference>
<keyword evidence="5" id="KW-0067">ATP-binding</keyword>
<organism evidence="8 9">
    <name type="scientific">Seleniivibrio woodruffii</name>
    <dbReference type="NCBI Taxonomy" id="1078050"/>
    <lineage>
        <taxon>Bacteria</taxon>
        <taxon>Pseudomonadati</taxon>
        <taxon>Deferribacterota</taxon>
        <taxon>Deferribacteres</taxon>
        <taxon>Deferribacterales</taxon>
        <taxon>Geovibrionaceae</taxon>
        <taxon>Seleniivibrio</taxon>
    </lineage>
</organism>
<dbReference type="SUPFAM" id="SSF52540">
    <property type="entry name" value="P-loop containing nucleoside triphosphate hydrolases"/>
    <property type="match status" value="1"/>
</dbReference>
<evidence type="ECO:0000256" key="5">
    <source>
        <dbReference type="ARBA" id="ARBA00022840"/>
    </source>
</evidence>
<keyword evidence="4" id="KW-0547">Nucleotide-binding</keyword>
<dbReference type="RefSeq" id="WP_132873867.1">
    <property type="nucleotide sequence ID" value="NZ_SMGG01000004.1"/>
</dbReference>
<dbReference type="SUPFAM" id="SSF50447">
    <property type="entry name" value="Translation proteins"/>
    <property type="match status" value="1"/>
</dbReference>
<protein>
    <recommendedName>
        <fullName evidence="1">sulfate adenylyltransferase</fullName>
        <ecNumber evidence="1">2.7.7.4</ecNumber>
    </recommendedName>
</protein>
<dbReference type="Gene3D" id="3.40.50.300">
    <property type="entry name" value="P-loop containing nucleotide triphosphate hydrolases"/>
    <property type="match status" value="1"/>
</dbReference>